<dbReference type="PANTHER" id="PTHR19353:SF19">
    <property type="entry name" value="DELTA(5) FATTY ACID DESATURASE C-RELATED"/>
    <property type="match status" value="1"/>
</dbReference>
<name>A0A9N8D4G9_9STRA</name>
<keyword evidence="1" id="KW-0472">Membrane</keyword>
<comment type="caution">
    <text evidence="3">The sequence shown here is derived from an EMBL/GenBank/DDBJ whole genome shotgun (WGS) entry which is preliminary data.</text>
</comment>
<sequence>MTPPAEDSATLDLGDLYQDRLDGCCLSPTVLDKLTRLDPVHNVRVIAREYSGIVASASFCHWFCTNTSSVIAAWLMYVLTTMFIGARQHTFAILQHDAAHYRLFPNRLCNNIVAEALLAWPILLSNEWFRKYHFAHHRHVGNAKDGNRQQYSTHTPQGEWKKHWKFPRSSTTDFAAWAIPRLAGFGGMVYFLRFYGRIWRSTSTKYRGAALVYYGCLYNVIQVMQMGQVVVQYWFVPLFTWFIAINILRIVAEHCAVKQDPGSANNFFNHTRTVIPSTFDKIFVVPINVSYHVEHHLYPQVPWYRLLELHEELMKFAVYQEKVHITESYYTVVAKELIVTKGKAA</sequence>
<organism evidence="3 4">
    <name type="scientific">Seminavis robusta</name>
    <dbReference type="NCBI Taxonomy" id="568900"/>
    <lineage>
        <taxon>Eukaryota</taxon>
        <taxon>Sar</taxon>
        <taxon>Stramenopiles</taxon>
        <taxon>Ochrophyta</taxon>
        <taxon>Bacillariophyta</taxon>
        <taxon>Bacillariophyceae</taxon>
        <taxon>Bacillariophycidae</taxon>
        <taxon>Naviculales</taxon>
        <taxon>Naviculaceae</taxon>
        <taxon>Seminavis</taxon>
    </lineage>
</organism>
<accession>A0A9N8D4G9</accession>
<evidence type="ECO:0000259" key="2">
    <source>
        <dbReference type="Pfam" id="PF00487"/>
    </source>
</evidence>
<dbReference type="AlphaFoldDB" id="A0A9N8D4G9"/>
<dbReference type="InterPro" id="IPR012171">
    <property type="entry name" value="Fatty_acid_desaturase"/>
</dbReference>
<dbReference type="InterPro" id="IPR005804">
    <property type="entry name" value="FA_desaturase_dom"/>
</dbReference>
<dbReference type="EMBL" id="CAICTM010000003">
    <property type="protein sequence ID" value="CAB9496277.1"/>
    <property type="molecule type" value="Genomic_DNA"/>
</dbReference>
<gene>
    <name evidence="3" type="ORF">SEMRO_3_G002520.1</name>
</gene>
<dbReference type="OrthoDB" id="4744521at2759"/>
<keyword evidence="1" id="KW-0812">Transmembrane</keyword>
<dbReference type="CDD" id="cd03510">
    <property type="entry name" value="Rhizobitoxine-FADS-like"/>
    <property type="match status" value="1"/>
</dbReference>
<feature type="transmembrane region" description="Helical" evidence="1">
    <location>
        <begin position="174"/>
        <end position="196"/>
    </location>
</feature>
<keyword evidence="4" id="KW-1185">Reference proteome</keyword>
<dbReference type="PANTHER" id="PTHR19353">
    <property type="entry name" value="FATTY ACID DESATURASE 2"/>
    <property type="match status" value="1"/>
</dbReference>
<keyword evidence="1" id="KW-1133">Transmembrane helix</keyword>
<dbReference type="GO" id="GO:0008610">
    <property type="term" value="P:lipid biosynthetic process"/>
    <property type="evidence" value="ECO:0007669"/>
    <property type="project" value="UniProtKB-ARBA"/>
</dbReference>
<dbReference type="Pfam" id="PF00487">
    <property type="entry name" value="FA_desaturase"/>
    <property type="match status" value="1"/>
</dbReference>
<feature type="transmembrane region" description="Helical" evidence="1">
    <location>
        <begin position="208"/>
        <end position="227"/>
    </location>
</feature>
<evidence type="ECO:0000313" key="4">
    <source>
        <dbReference type="Proteomes" id="UP001153069"/>
    </source>
</evidence>
<feature type="transmembrane region" description="Helical" evidence="1">
    <location>
        <begin position="233"/>
        <end position="252"/>
    </location>
</feature>
<evidence type="ECO:0000313" key="3">
    <source>
        <dbReference type="EMBL" id="CAB9496277.1"/>
    </source>
</evidence>
<feature type="domain" description="Fatty acid desaturase" evidence="2">
    <location>
        <begin position="73"/>
        <end position="320"/>
    </location>
</feature>
<dbReference type="Proteomes" id="UP001153069">
    <property type="component" value="Unassembled WGS sequence"/>
</dbReference>
<proteinExistence type="predicted"/>
<dbReference type="GO" id="GO:0016717">
    <property type="term" value="F:oxidoreductase activity, acting on paired donors, with oxidation of a pair of donors resulting in the reduction of molecular oxygen to two molecules of water"/>
    <property type="evidence" value="ECO:0007669"/>
    <property type="project" value="TreeGrafter"/>
</dbReference>
<evidence type="ECO:0000256" key="1">
    <source>
        <dbReference type="SAM" id="Phobius"/>
    </source>
</evidence>
<reference evidence="3" key="1">
    <citation type="submission" date="2020-06" db="EMBL/GenBank/DDBJ databases">
        <authorList>
            <consortium name="Plant Systems Biology data submission"/>
        </authorList>
    </citation>
    <scope>NUCLEOTIDE SEQUENCE</scope>
    <source>
        <strain evidence="3">D6</strain>
    </source>
</reference>
<protein>
    <submittedName>
        <fullName evidence="3">Fatty acid desaturase family protein</fullName>
    </submittedName>
</protein>
<dbReference type="GO" id="GO:0016020">
    <property type="term" value="C:membrane"/>
    <property type="evidence" value="ECO:0007669"/>
    <property type="project" value="TreeGrafter"/>
</dbReference>